<dbReference type="Gene3D" id="3.60.15.10">
    <property type="entry name" value="Ribonuclease Z/Hydroxyacylglutathione hydrolase-like"/>
    <property type="match status" value="1"/>
</dbReference>
<dbReference type="InterPro" id="IPR041516">
    <property type="entry name" value="LACTB2_WH"/>
</dbReference>
<dbReference type="PANTHER" id="PTHR23131">
    <property type="entry name" value="ENDORIBONUCLEASE LACTB2"/>
    <property type="match status" value="1"/>
</dbReference>
<dbReference type="Pfam" id="PF00753">
    <property type="entry name" value="Lactamase_B"/>
    <property type="match status" value="1"/>
</dbReference>
<dbReference type="SUPFAM" id="SSF56281">
    <property type="entry name" value="Metallo-hydrolase/oxidoreductase"/>
    <property type="match status" value="1"/>
</dbReference>
<dbReference type="GO" id="GO:0046872">
    <property type="term" value="F:metal ion binding"/>
    <property type="evidence" value="ECO:0007669"/>
    <property type="project" value="UniProtKB-KW"/>
</dbReference>
<feature type="domain" description="Metallo-beta-lactamase" evidence="5">
    <location>
        <begin position="47"/>
        <end position="213"/>
    </location>
</feature>
<proteinExistence type="inferred from homology"/>
<dbReference type="PANTHER" id="PTHR23131:SF0">
    <property type="entry name" value="ENDORIBONUCLEASE LACTB2"/>
    <property type="match status" value="1"/>
</dbReference>
<sequence>MGNKMAAWVASYSGFAGNLVHLPTVEQLSPRVFRILGCNPSPYTLQGTNTYLVGTGRSRILIDTGSGGSNEYVANLKEVLSTNKSSIQEILITHWHPDHVGGICDVLNKCTENPGHLKISKLPQEGVAEEISGNTGNKYSYLKDGDKIVTEGATLKVFPHSWSHNRSHDTLSGRGKCCLFGRLHLRCLRIFFTYMKSLEVILNLSPHLIYPGHGPVVEEAVTKIKEYIEHRNTREKQILEALGEDPENLITSMDIVKKVYVDTPWHLHKAAENNVNHHLTKLEKEGRVRKFTLIYCFNR</sequence>
<evidence type="ECO:0000256" key="3">
    <source>
        <dbReference type="ARBA" id="ARBA00022801"/>
    </source>
</evidence>
<dbReference type="GO" id="GO:0004521">
    <property type="term" value="F:RNA endonuclease activity"/>
    <property type="evidence" value="ECO:0007669"/>
    <property type="project" value="TreeGrafter"/>
</dbReference>
<dbReference type="Pfam" id="PF17778">
    <property type="entry name" value="WHD_BLACT"/>
    <property type="match status" value="1"/>
</dbReference>
<evidence type="ECO:0000313" key="7">
    <source>
        <dbReference type="Proteomes" id="UP001163046"/>
    </source>
</evidence>
<reference evidence="6" key="1">
    <citation type="submission" date="2023-01" db="EMBL/GenBank/DDBJ databases">
        <title>Genome assembly of the deep-sea coral Lophelia pertusa.</title>
        <authorList>
            <person name="Herrera S."/>
            <person name="Cordes E."/>
        </authorList>
    </citation>
    <scope>NUCLEOTIDE SEQUENCE</scope>
    <source>
        <strain evidence="6">USNM1676648</strain>
        <tissue evidence="6">Polyp</tissue>
    </source>
</reference>
<dbReference type="AlphaFoldDB" id="A0A9W9YIW2"/>
<dbReference type="InterPro" id="IPR036388">
    <property type="entry name" value="WH-like_DNA-bd_sf"/>
</dbReference>
<name>A0A9W9YIW2_9CNID</name>
<evidence type="ECO:0000313" key="6">
    <source>
        <dbReference type="EMBL" id="KAJ7351863.1"/>
    </source>
</evidence>
<organism evidence="6 7">
    <name type="scientific">Desmophyllum pertusum</name>
    <dbReference type="NCBI Taxonomy" id="174260"/>
    <lineage>
        <taxon>Eukaryota</taxon>
        <taxon>Metazoa</taxon>
        <taxon>Cnidaria</taxon>
        <taxon>Anthozoa</taxon>
        <taxon>Hexacorallia</taxon>
        <taxon>Scleractinia</taxon>
        <taxon>Caryophylliina</taxon>
        <taxon>Caryophylliidae</taxon>
        <taxon>Desmophyllum</taxon>
    </lineage>
</organism>
<comment type="caution">
    <text evidence="6">The sequence shown here is derived from an EMBL/GenBank/DDBJ whole genome shotgun (WGS) entry which is preliminary data.</text>
</comment>
<keyword evidence="7" id="KW-1185">Reference proteome</keyword>
<dbReference type="SMART" id="SM00849">
    <property type="entry name" value="Lactamase_B"/>
    <property type="match status" value="1"/>
</dbReference>
<evidence type="ECO:0000256" key="4">
    <source>
        <dbReference type="ARBA" id="ARBA00022833"/>
    </source>
</evidence>
<dbReference type="GO" id="GO:0016787">
    <property type="term" value="F:hydrolase activity"/>
    <property type="evidence" value="ECO:0007669"/>
    <property type="project" value="UniProtKB-KW"/>
</dbReference>
<accession>A0A9W9YIW2</accession>
<keyword evidence="4" id="KW-0862">Zinc</keyword>
<dbReference type="FunFam" id="3.60.15.10:FF:000041">
    <property type="entry name" value="Metallo-beta-lactamase domain protein"/>
    <property type="match status" value="1"/>
</dbReference>
<dbReference type="OrthoDB" id="17458at2759"/>
<dbReference type="InterPro" id="IPR050662">
    <property type="entry name" value="Sec-metab_biosynth-thioest"/>
</dbReference>
<evidence type="ECO:0000256" key="2">
    <source>
        <dbReference type="ARBA" id="ARBA00022723"/>
    </source>
</evidence>
<gene>
    <name evidence="6" type="primary">LACTB2_1</name>
    <name evidence="6" type="ORF">OS493_034959</name>
</gene>
<evidence type="ECO:0000256" key="1">
    <source>
        <dbReference type="ARBA" id="ARBA00007749"/>
    </source>
</evidence>
<keyword evidence="3" id="KW-0378">Hydrolase</keyword>
<dbReference type="FunFam" id="1.10.10.10:FF:000328">
    <property type="entry name" value="Lactamase beta 2"/>
    <property type="match status" value="1"/>
</dbReference>
<dbReference type="GO" id="GO:0003727">
    <property type="term" value="F:single-stranded RNA binding"/>
    <property type="evidence" value="ECO:0007669"/>
    <property type="project" value="TreeGrafter"/>
</dbReference>
<protein>
    <submittedName>
        <fullName evidence="6">Beta-lactamase-like protein 2</fullName>
    </submittedName>
</protein>
<evidence type="ECO:0000259" key="5">
    <source>
        <dbReference type="SMART" id="SM00849"/>
    </source>
</evidence>
<dbReference type="EMBL" id="MU827352">
    <property type="protein sequence ID" value="KAJ7351863.1"/>
    <property type="molecule type" value="Genomic_DNA"/>
</dbReference>
<dbReference type="InterPro" id="IPR036866">
    <property type="entry name" value="RibonucZ/Hydroxyglut_hydro"/>
</dbReference>
<comment type="similarity">
    <text evidence="1">Belongs to the metallo-beta-lactamase superfamily.</text>
</comment>
<dbReference type="InterPro" id="IPR001279">
    <property type="entry name" value="Metallo-B-lactamas"/>
</dbReference>
<keyword evidence="2" id="KW-0479">Metal-binding</keyword>
<dbReference type="Gene3D" id="1.10.10.10">
    <property type="entry name" value="Winged helix-like DNA-binding domain superfamily/Winged helix DNA-binding domain"/>
    <property type="match status" value="1"/>
</dbReference>
<dbReference type="Proteomes" id="UP001163046">
    <property type="component" value="Unassembled WGS sequence"/>
</dbReference>
<dbReference type="GO" id="GO:0005759">
    <property type="term" value="C:mitochondrial matrix"/>
    <property type="evidence" value="ECO:0007669"/>
    <property type="project" value="TreeGrafter"/>
</dbReference>